<reference evidence="1" key="1">
    <citation type="submission" date="2020-04" db="EMBL/GenBank/DDBJ databases">
        <title>Hybrid Assembly of Korean Phytophthora infestans isolates.</title>
        <authorList>
            <person name="Prokchorchik M."/>
            <person name="Lee Y."/>
            <person name="Seo J."/>
            <person name="Cho J.-H."/>
            <person name="Park Y.-E."/>
            <person name="Jang D.-C."/>
            <person name="Im J.-S."/>
            <person name="Choi J.-G."/>
            <person name="Park H.-J."/>
            <person name="Lee G.-B."/>
            <person name="Lee Y.-G."/>
            <person name="Hong S.-Y."/>
            <person name="Cho K."/>
            <person name="Sohn K.H."/>
        </authorList>
    </citation>
    <scope>NUCLEOTIDE SEQUENCE</scope>
    <source>
        <strain evidence="1">KR_1_A1</strain>
    </source>
</reference>
<proteinExistence type="predicted"/>
<dbReference type="EMBL" id="WSZM01000046">
    <property type="protein sequence ID" value="KAF4045487.1"/>
    <property type="molecule type" value="Genomic_DNA"/>
</dbReference>
<evidence type="ECO:0000313" key="2">
    <source>
        <dbReference type="Proteomes" id="UP000602510"/>
    </source>
</evidence>
<accession>A0A833WMA7</accession>
<sequence>MFPLRLLLKLPLGLGRTGLPKAKSSPRKEDIDFKGRIDEATAARDHARVEFSLALVLSLHLVALPELLLLRVVVAVAAALLAQQPDQLGRHARFLLAVVVVDVVRAVQAAARDHARVEFALAFVLSLHLVALPELLLLRVVVAVAAALLAQQPDQLGRHARFLLAVVVVDVVRAVQAAARDHARVEFALALVLSLHLVALPELLLLRVVVAVAAALLAQQPDQLGRHARFLLAVVVVDVVRAVQAAARDHARVEFALALVLSLHLVALPELLLLRVVVAVAAALLAQQPDQLGRHARFLLAVVVVDVVRAVQAAARDHARVEFALALVLSLHLVALPELLLLRVVVAVAAALLAQQPDQLGRHARFLLAVVVVDVVRAVQAAARDHARVEFALALVLSLHLVALPELLLLRVVVAVAAALLAQQPDQLGRHARFLLAVVVVDVVRAVQAAARDHARVEFALALVLSLHLVALPELLLLRVVVAVAAALLAQQPDQLGRHARFLLAVVVVDVVRAVQAAARDHARVEFALALVLSLHLVALPELLLLRVVVAVAAALLAQQPDQLGRHARFLLAVVVVDVPPPCRPPELLLLRVVVAVAAALLAQQPDQLGRHARFLLAVVVVDVVRAVQTAARDHARVEFALALVLSLHLVALPELLLLRVVVAVAAALLAQQPDQLGRHARFLLAVVVVDVVRAVQTAARDHARVEFALALVLSLHLVALPELLLLRVVVAVAAALLAQQPDQLGRHARFLLAVVVVDVVRAVQTAARDHARVEFALALVLSLHLVALPELLLLRVVVAVAAALLAQQPDQLGRHARFLLAVVVVDVVRAVQTAARDHARVEFALALVLSLHLVALPELLLLRVVVAVAAALLAQQPDQLGRHARFLLAVVVVDVVRAVQTAARDHARVEFALALVLSLHLVALPELLLLRVVVAVAAALLAQQPDQLGRHARFLLAVVVVDVVRAVQTAARDHARVEFALALVLSLHLVALPELLLLRVVVAVAAALLAQQPDQLGRHARFLLAVVVVDVVRAVQAAARDHARVEFALALVLSLHLVALPELLLLRVVVAVAAALLAQQPDQLGRHARFLLAVVVVDVPPPCRPPELLLLRVVVAVAAALLAQQPDQLGRHARFLLAVVVVDVVRAVQAAARDHARVEFALALVLSLHLVALPELLLLRVVVAVAAALLAQQPDQLGRHARFLLAVVVVDVVRAVQAAARDHARVEFALALVLSLHLVALPELLLLRVVVAVAAALLAQQPDQLGRHARFLLAVVVVDVVRAVQAAARDHARVEFALALVLSLHLVALPELLLLRVVVAVAAALLAQQPDQLGRHARFLLAVVVVDVVRAVQAAARDHARVEFALALVLSLHLVALPELLLLRVVVAVAAALLAQQPDQLGRHARFLLAVVVVDVVRAVQAAARDHARVEFALALVLSLHLVALPELLLLRVVVAVAAALLAQQPDQLGRHARFLLAVVVVDVVRAVQAAARDHARVEFALALVLSLHLVALPELLLLRVVVAVAAALLAQQPDQLGRHARFLLAVVVVDVVRAVQAAARDHARVEFALALVLSLHLVALPELLLLRVVVAVAAALLAQQPDQLGRHARFLLAVVVVDVVRAVQAAARDHARVEFALALVLSLHLVALPELLLLRVVVAVAAALLAQQPDQLGRHARFLLAVVVVDVVRAVQAAARDHARVEFALALVLSLHLVALPELLLLRVVVAVAAALLAQQPDQLGRHARFLLAVVVVDVVRAVQAAARDHARVEFALALVLSLHLVALPELLLLRVVVAVAAALLAQQPDQLGRHARFLLAVVVVDVVRAVQAAARDHARVEFALALVLSLHLVALPELLLLRVVVAVAAALLAQQPDQLGRHARFLLAVVVVDVVRAVQAAARDHARVEFALALVLSLHLVALPELLLLRVVVAVAAALLAQQPDQLGRHARFLLAVVVVDVVRAVQAAARDHARVEFALALVLSLHLVALPELLLLRVVVAVAAALLAQQPDQLGRHARFLLAVVVVDVAGLS</sequence>
<name>A0A833WMA7_PHYIN</name>
<keyword evidence="2" id="KW-1185">Reference proteome</keyword>
<organism evidence="1 2">
    <name type="scientific">Phytophthora infestans</name>
    <name type="common">Potato late blight agent</name>
    <name type="synonym">Botrytis infestans</name>
    <dbReference type="NCBI Taxonomy" id="4787"/>
    <lineage>
        <taxon>Eukaryota</taxon>
        <taxon>Sar</taxon>
        <taxon>Stramenopiles</taxon>
        <taxon>Oomycota</taxon>
        <taxon>Peronosporomycetes</taxon>
        <taxon>Peronosporales</taxon>
        <taxon>Peronosporaceae</taxon>
        <taxon>Phytophthora</taxon>
    </lineage>
</organism>
<evidence type="ECO:0000313" key="1">
    <source>
        <dbReference type="EMBL" id="KAF4045487.1"/>
    </source>
</evidence>
<comment type="caution">
    <text evidence="1">The sequence shown here is derived from an EMBL/GenBank/DDBJ whole genome shotgun (WGS) entry which is preliminary data.</text>
</comment>
<gene>
    <name evidence="1" type="ORF">GN244_ATG02120</name>
</gene>
<protein>
    <submittedName>
        <fullName evidence="1">Uncharacterized protein</fullName>
    </submittedName>
</protein>
<dbReference type="Proteomes" id="UP000602510">
    <property type="component" value="Unassembled WGS sequence"/>
</dbReference>